<dbReference type="eggNOG" id="COG1173">
    <property type="taxonomic scope" value="Bacteria"/>
</dbReference>
<keyword evidence="4 5" id="KW-0472">Membrane</keyword>
<feature type="transmembrane region" description="Helical" evidence="5">
    <location>
        <begin position="289"/>
        <end position="313"/>
    </location>
</feature>
<dbReference type="EMBL" id="CP000975">
    <property type="protein sequence ID" value="ACD84191.1"/>
    <property type="molecule type" value="Genomic_DNA"/>
</dbReference>
<dbReference type="PANTHER" id="PTHR43839:SF1">
    <property type="entry name" value="OPPC IN A BINDING PROTEIN-DEPENDENT TRANSPORT SYSTEM"/>
    <property type="match status" value="1"/>
</dbReference>
<feature type="transmembrane region" description="Helical" evidence="5">
    <location>
        <begin position="334"/>
        <end position="359"/>
    </location>
</feature>
<dbReference type="KEGG" id="min:Minf_2137"/>
<comment type="similarity">
    <text evidence="5">Belongs to the binding-protein-dependent transport system permease family.</text>
</comment>
<evidence type="ECO:0000256" key="2">
    <source>
        <dbReference type="ARBA" id="ARBA00022692"/>
    </source>
</evidence>
<dbReference type="InterPro" id="IPR025966">
    <property type="entry name" value="OppC_N"/>
</dbReference>
<sequence length="379" mass="42471">MYCSWSVILQRIFYWHGWIHGLFVMKDKRSFIKEVLGHPLGALSSFILLILYLTAFLAPFLAPYEPSDQDLKRTYHPPTKIYWKDGRWQVARYRNVDPTSASYKEIPGECSPLKWFIHGYSYRFMGIIPADIHLFGVDKPDRVYLLGSDSTGRDVFSRLVYGSQVSLSIGVIGVSLTLVLGLLIGGLSGYYGGWFDNVVMRLTEFLMAVPGLYLLLALRGVFGVKFSSAQVYFLIVIILSFIGWSGFARVIRGLVLSLRSQTFVDAAVVLGQSSLRILLKHLLPNLASYLLVSAALSIPGYILGEAALSFLGLGIQEPSSSWGLMLAQAQDMKVFMLNFWWLLTPGVAILITVIAFNMLGDVLRDLVDPKFRLYQAKRG</sequence>
<feature type="transmembrane region" description="Helical" evidence="5">
    <location>
        <begin position="167"/>
        <end position="193"/>
    </location>
</feature>
<dbReference type="GO" id="GO:0055085">
    <property type="term" value="P:transmembrane transport"/>
    <property type="evidence" value="ECO:0007669"/>
    <property type="project" value="InterPro"/>
</dbReference>
<evidence type="ECO:0000256" key="5">
    <source>
        <dbReference type="RuleBase" id="RU363032"/>
    </source>
</evidence>
<organism evidence="7 8">
    <name type="scientific">Methylacidiphilum infernorum (isolate V4)</name>
    <name type="common">Methylokorus infernorum (strain V4)</name>
    <dbReference type="NCBI Taxonomy" id="481448"/>
    <lineage>
        <taxon>Bacteria</taxon>
        <taxon>Pseudomonadati</taxon>
        <taxon>Verrucomicrobiota</taxon>
        <taxon>Methylacidiphilae</taxon>
        <taxon>Methylacidiphilales</taxon>
        <taxon>Methylacidiphilaceae</taxon>
        <taxon>Methylacidiphilum (ex Ratnadevi et al. 2023)</taxon>
    </lineage>
</organism>
<keyword evidence="5" id="KW-0813">Transport</keyword>
<evidence type="ECO:0000256" key="3">
    <source>
        <dbReference type="ARBA" id="ARBA00022989"/>
    </source>
</evidence>
<keyword evidence="3 5" id="KW-1133">Transmembrane helix</keyword>
<dbReference type="CDD" id="cd06261">
    <property type="entry name" value="TM_PBP2"/>
    <property type="match status" value="1"/>
</dbReference>
<comment type="subcellular location">
    <subcellularLocation>
        <location evidence="1 5">Cell membrane</location>
        <topology evidence="1 5">Multi-pass membrane protein</topology>
    </subcellularLocation>
</comment>
<proteinExistence type="inferred from homology"/>
<feature type="domain" description="ABC transmembrane type-1" evidence="6">
    <location>
        <begin position="163"/>
        <end position="360"/>
    </location>
</feature>
<evidence type="ECO:0000313" key="8">
    <source>
        <dbReference type="Proteomes" id="UP000009149"/>
    </source>
</evidence>
<dbReference type="STRING" id="481448.Minf_2137"/>
<protein>
    <submittedName>
        <fullName evidence="7">ABC-type dipeptide/oligopeptide/nickel transport system, permease component</fullName>
    </submittedName>
</protein>
<dbReference type="PROSITE" id="PS50928">
    <property type="entry name" value="ABC_TM1"/>
    <property type="match status" value="1"/>
</dbReference>
<name>B3DZ99_METI4</name>
<dbReference type="InterPro" id="IPR035906">
    <property type="entry name" value="MetI-like_sf"/>
</dbReference>
<dbReference type="HOGENOM" id="CLU_028518_1_0_0"/>
<evidence type="ECO:0000259" key="6">
    <source>
        <dbReference type="PROSITE" id="PS50928"/>
    </source>
</evidence>
<dbReference type="PANTHER" id="PTHR43839">
    <property type="entry name" value="OPPC IN A BINDING PROTEIN-DEPENDENT TRANSPORT SYSTEM"/>
    <property type="match status" value="1"/>
</dbReference>
<gene>
    <name evidence="7" type="primary">dppC</name>
    <name evidence="7" type="ordered locus">Minf_2137</name>
</gene>
<dbReference type="InterPro" id="IPR000515">
    <property type="entry name" value="MetI-like"/>
</dbReference>
<dbReference type="AlphaFoldDB" id="B3DZ99"/>
<dbReference type="Proteomes" id="UP000009149">
    <property type="component" value="Chromosome"/>
</dbReference>
<dbReference type="Pfam" id="PF12911">
    <property type="entry name" value="OppC_N"/>
    <property type="match status" value="1"/>
</dbReference>
<feature type="transmembrane region" description="Helical" evidence="5">
    <location>
        <begin position="230"/>
        <end position="251"/>
    </location>
</feature>
<dbReference type="Pfam" id="PF00528">
    <property type="entry name" value="BPD_transp_1"/>
    <property type="match status" value="1"/>
</dbReference>
<accession>B3DZ99</accession>
<dbReference type="Gene3D" id="1.10.3720.10">
    <property type="entry name" value="MetI-like"/>
    <property type="match status" value="1"/>
</dbReference>
<evidence type="ECO:0000313" key="7">
    <source>
        <dbReference type="EMBL" id="ACD84191.1"/>
    </source>
</evidence>
<dbReference type="GO" id="GO:0005886">
    <property type="term" value="C:plasma membrane"/>
    <property type="evidence" value="ECO:0007669"/>
    <property type="project" value="UniProtKB-SubCell"/>
</dbReference>
<feature type="transmembrane region" description="Helical" evidence="5">
    <location>
        <begin position="205"/>
        <end position="224"/>
    </location>
</feature>
<dbReference type="SUPFAM" id="SSF161098">
    <property type="entry name" value="MetI-like"/>
    <property type="match status" value="1"/>
</dbReference>
<evidence type="ECO:0000256" key="1">
    <source>
        <dbReference type="ARBA" id="ARBA00004651"/>
    </source>
</evidence>
<reference evidence="7 8" key="1">
    <citation type="journal article" date="2008" name="Biol. Direct">
        <title>Complete genome sequence of the extremely acidophilic methanotroph isolate V4, Methylacidiphilum infernorum, a representative of the bacterial phylum Verrucomicrobia.</title>
        <authorList>
            <person name="Hou S."/>
            <person name="Makarova K.S."/>
            <person name="Saw J.H."/>
            <person name="Senin P."/>
            <person name="Ly B.V."/>
            <person name="Zhou Z."/>
            <person name="Ren Y."/>
            <person name="Wang J."/>
            <person name="Galperin M.Y."/>
            <person name="Omelchenko M.V."/>
            <person name="Wolf Y.I."/>
            <person name="Yutin N."/>
            <person name="Koonin E.V."/>
            <person name="Stott M.B."/>
            <person name="Mountain B.W."/>
            <person name="Crowe M.A."/>
            <person name="Smirnova A.V."/>
            <person name="Dunfield P.F."/>
            <person name="Feng L."/>
            <person name="Wang L."/>
            <person name="Alam M."/>
        </authorList>
    </citation>
    <scope>NUCLEOTIDE SEQUENCE [LARGE SCALE GENOMIC DNA]</scope>
    <source>
        <strain evidence="8">Isolate V4</strain>
    </source>
</reference>
<keyword evidence="2 5" id="KW-0812">Transmembrane</keyword>
<feature type="transmembrane region" description="Helical" evidence="5">
    <location>
        <begin position="35"/>
        <end position="62"/>
    </location>
</feature>
<evidence type="ECO:0000256" key="4">
    <source>
        <dbReference type="ARBA" id="ARBA00023136"/>
    </source>
</evidence>